<proteinExistence type="predicted"/>
<evidence type="ECO:0000256" key="4">
    <source>
        <dbReference type="SAM" id="SignalP"/>
    </source>
</evidence>
<sequence length="241" mass="27944">MKPKLFIFLFFSIQVSIAQFTNTDVVAKIKVETVDETITAVATATNTTEVYKSLRYTLTVFRTDAKNNLTKNLQEERFTLEANETKELSSGTMSSKDPDKIIVLLLIYEDDKIVAKDRLAFNEKEEKKPQKIEEDVSEDGIELEGIVIEETKTKPGRDFYEFFYNSYTLNQINGSKIVGVHETLSFGRTTILQVKIEDNVIHQFIGKPDLEYLEQMSKIAIRKVYKYFKDLKKQKNEIFQY</sequence>
<accession>A0ABU5ZRL0</accession>
<evidence type="ECO:0000256" key="2">
    <source>
        <dbReference type="ARBA" id="ARBA00014024"/>
    </source>
</evidence>
<feature type="signal peptide" evidence="4">
    <location>
        <begin position="1"/>
        <end position="18"/>
    </location>
</feature>
<keyword evidence="6" id="KW-1185">Reference proteome</keyword>
<gene>
    <name evidence="5" type="ORF">U6A24_04495</name>
</gene>
<feature type="chain" id="PRO_5045057704" description="Curli production assembly/transport component CsgE" evidence="4">
    <location>
        <begin position="19"/>
        <end position="241"/>
    </location>
</feature>
<dbReference type="InterPro" id="IPR053722">
    <property type="entry name" value="Curli_assembly_CsgC/AgfC"/>
</dbReference>
<dbReference type="InterPro" id="IPR018900">
    <property type="entry name" value="Curli_CsgE"/>
</dbReference>
<keyword evidence="3 4" id="KW-0732">Signal</keyword>
<name>A0ABU5ZRL0_9FLAO</name>
<evidence type="ECO:0000313" key="6">
    <source>
        <dbReference type="Proteomes" id="UP001327027"/>
    </source>
</evidence>
<organism evidence="5 6">
    <name type="scientific">Aquimarina gracilis</name>
    <dbReference type="NCBI Taxonomy" id="874422"/>
    <lineage>
        <taxon>Bacteria</taxon>
        <taxon>Pseudomonadati</taxon>
        <taxon>Bacteroidota</taxon>
        <taxon>Flavobacteriia</taxon>
        <taxon>Flavobacteriales</taxon>
        <taxon>Flavobacteriaceae</taxon>
        <taxon>Aquimarina</taxon>
    </lineage>
</organism>
<comment type="function">
    <text evidence="1">May be involved in the biogenesis of curli organelles.</text>
</comment>
<reference evidence="5 6" key="1">
    <citation type="journal article" date="2013" name="Int. J. Syst. Evol. Microbiol.">
        <title>Aquimarina gracilis sp. nov., isolated from the gut microflora of a mussel, Mytilus coruscus, and emended description of Aquimarina spongiae.</title>
        <authorList>
            <person name="Park S.C."/>
            <person name="Choe H.N."/>
            <person name="Baik K.S."/>
            <person name="Seong C.N."/>
        </authorList>
    </citation>
    <scope>NUCLEOTIDE SEQUENCE [LARGE SCALE GENOMIC DNA]</scope>
    <source>
        <strain evidence="5 6">PSC32</strain>
    </source>
</reference>
<dbReference type="Pfam" id="PF10627">
    <property type="entry name" value="CsgE"/>
    <property type="match status" value="1"/>
</dbReference>
<evidence type="ECO:0000256" key="1">
    <source>
        <dbReference type="ARBA" id="ARBA00003989"/>
    </source>
</evidence>
<protein>
    <recommendedName>
        <fullName evidence="2">Curli production assembly/transport component CsgE</fullName>
    </recommendedName>
</protein>
<dbReference type="EMBL" id="JAYKLX010000002">
    <property type="protein sequence ID" value="MEB3344705.1"/>
    <property type="molecule type" value="Genomic_DNA"/>
</dbReference>
<dbReference type="RefSeq" id="WP_324178744.1">
    <property type="nucleotide sequence ID" value="NZ_BAABAW010000003.1"/>
</dbReference>
<comment type="caution">
    <text evidence="5">The sequence shown here is derived from an EMBL/GenBank/DDBJ whole genome shotgun (WGS) entry which is preliminary data.</text>
</comment>
<dbReference type="Proteomes" id="UP001327027">
    <property type="component" value="Unassembled WGS sequence"/>
</dbReference>
<dbReference type="Gene3D" id="2.60.40.2420">
    <property type="match status" value="1"/>
</dbReference>
<evidence type="ECO:0000256" key="3">
    <source>
        <dbReference type="ARBA" id="ARBA00022729"/>
    </source>
</evidence>
<evidence type="ECO:0000313" key="5">
    <source>
        <dbReference type="EMBL" id="MEB3344705.1"/>
    </source>
</evidence>